<keyword evidence="2" id="KW-0812">Transmembrane</keyword>
<evidence type="ECO:0008006" key="5">
    <source>
        <dbReference type="Google" id="ProtNLM"/>
    </source>
</evidence>
<gene>
    <name evidence="3" type="ORF">GCM10011494_11830</name>
</gene>
<keyword evidence="4" id="KW-1185">Reference proteome</keyword>
<organism evidence="3 4">
    <name type="scientific">Novosphingobium endophyticum</name>
    <dbReference type="NCBI Taxonomy" id="1955250"/>
    <lineage>
        <taxon>Bacteria</taxon>
        <taxon>Pseudomonadati</taxon>
        <taxon>Pseudomonadota</taxon>
        <taxon>Alphaproteobacteria</taxon>
        <taxon>Sphingomonadales</taxon>
        <taxon>Sphingomonadaceae</taxon>
        <taxon>Novosphingobium</taxon>
    </lineage>
</organism>
<dbReference type="Proteomes" id="UP000608154">
    <property type="component" value="Unassembled WGS sequence"/>
</dbReference>
<dbReference type="AlphaFoldDB" id="A0A916X4R7"/>
<dbReference type="EMBL" id="BMHK01000006">
    <property type="protein sequence ID" value="GGB95012.1"/>
    <property type="molecule type" value="Genomic_DNA"/>
</dbReference>
<reference evidence="3" key="1">
    <citation type="journal article" date="2014" name="Int. J. Syst. Evol. Microbiol.">
        <title>Complete genome sequence of Corynebacterium casei LMG S-19264T (=DSM 44701T), isolated from a smear-ripened cheese.</title>
        <authorList>
            <consortium name="US DOE Joint Genome Institute (JGI-PGF)"/>
            <person name="Walter F."/>
            <person name="Albersmeier A."/>
            <person name="Kalinowski J."/>
            <person name="Ruckert C."/>
        </authorList>
    </citation>
    <scope>NUCLEOTIDE SEQUENCE</scope>
    <source>
        <strain evidence="3">CGMCC 1.15095</strain>
    </source>
</reference>
<evidence type="ECO:0000256" key="2">
    <source>
        <dbReference type="SAM" id="Phobius"/>
    </source>
</evidence>
<dbReference type="Gene3D" id="3.30.1150.10">
    <property type="match status" value="1"/>
</dbReference>
<accession>A0A916X4R7</accession>
<dbReference type="RefSeq" id="WP_188769473.1">
    <property type="nucleotide sequence ID" value="NZ_BMHK01000006.1"/>
</dbReference>
<feature type="compositionally biased region" description="Pro residues" evidence="1">
    <location>
        <begin position="85"/>
        <end position="95"/>
    </location>
</feature>
<feature type="transmembrane region" description="Helical" evidence="2">
    <location>
        <begin position="12"/>
        <end position="30"/>
    </location>
</feature>
<feature type="region of interest" description="Disordered" evidence="1">
    <location>
        <begin position="55"/>
        <end position="176"/>
    </location>
</feature>
<reference evidence="3" key="2">
    <citation type="submission" date="2020-09" db="EMBL/GenBank/DDBJ databases">
        <authorList>
            <person name="Sun Q."/>
            <person name="Zhou Y."/>
        </authorList>
    </citation>
    <scope>NUCLEOTIDE SEQUENCE</scope>
    <source>
        <strain evidence="3">CGMCC 1.15095</strain>
    </source>
</reference>
<sequence>MATLGLRRDERIGLAVALALHAAVLGALFLDPHSDQLVEPPERIEVTISDEYGLTSTSLDPFSQAAPDMAPTIGEAPPASAALPDPRPSPLPPEPAARAVEPARPAPQPKKAPSRETTASRQKSAIDDIVSSPSRPSPKSAPRPAEKTGGSRVGSDFLEGVAGAQSAQGKGAPAAEIGPQVRSALSAAITRQLKPHWQAPQGPEAEELVTYLAFNLNKDGSLDGRPTVLRQTGITDVNRNQASRHAEQAVRAVQLAAPFNLPPEYYDAWKRVSSFKFDKRLSQ</sequence>
<keyword evidence="2" id="KW-0472">Membrane</keyword>
<name>A0A916X4R7_9SPHN</name>
<comment type="caution">
    <text evidence="3">The sequence shown here is derived from an EMBL/GenBank/DDBJ whole genome shotgun (WGS) entry which is preliminary data.</text>
</comment>
<keyword evidence="2" id="KW-1133">Transmembrane helix</keyword>
<evidence type="ECO:0000313" key="3">
    <source>
        <dbReference type="EMBL" id="GGB95012.1"/>
    </source>
</evidence>
<evidence type="ECO:0000313" key="4">
    <source>
        <dbReference type="Proteomes" id="UP000608154"/>
    </source>
</evidence>
<evidence type="ECO:0000256" key="1">
    <source>
        <dbReference type="SAM" id="MobiDB-lite"/>
    </source>
</evidence>
<proteinExistence type="predicted"/>
<feature type="compositionally biased region" description="Low complexity" evidence="1">
    <location>
        <begin position="75"/>
        <end position="84"/>
    </location>
</feature>
<protein>
    <recommendedName>
        <fullName evidence="5">Energy transducer TonB</fullName>
    </recommendedName>
</protein>